<dbReference type="Proteomes" id="UP000625735">
    <property type="component" value="Unassembled WGS sequence"/>
</dbReference>
<feature type="transmembrane region" description="Helical" evidence="1">
    <location>
        <begin position="58"/>
        <end position="80"/>
    </location>
</feature>
<sequence length="218" mass="25704">MTKEYERPLTESEKGILKRHIDEAKAVFPKKIKLIILQTLAIISFAIIIYYFPKIWLIIILAIISFFIIWSIYLDITHLLKLPEFLEEKKKVINTGVVRVNEINIDRYIKIDNFEDEGNHFIVEYNGMLSLIGGQEFLGVRKLKNRIEQIEILNSEKNRIYYDKVNKTGKDISPYYVFKKGISDKLVESEIWEKLTNRNPFSGKLEDLNEFIAEDKQK</sequence>
<gene>
    <name evidence="2" type="ORF">GCM10011343_27960</name>
</gene>
<proteinExistence type="predicted"/>
<keyword evidence="1" id="KW-0472">Membrane</keyword>
<reference evidence="2" key="1">
    <citation type="journal article" date="2014" name="Int. J. Syst. Evol. Microbiol.">
        <title>Complete genome sequence of Corynebacterium casei LMG S-19264T (=DSM 44701T), isolated from a smear-ripened cheese.</title>
        <authorList>
            <consortium name="US DOE Joint Genome Institute (JGI-PGF)"/>
            <person name="Walter F."/>
            <person name="Albersmeier A."/>
            <person name="Kalinowski J."/>
            <person name="Ruckert C."/>
        </authorList>
    </citation>
    <scope>NUCLEOTIDE SEQUENCE</scope>
    <source>
        <strain evidence="2">CGMCC 1.12506</strain>
    </source>
</reference>
<evidence type="ECO:0000313" key="2">
    <source>
        <dbReference type="EMBL" id="GGD36533.1"/>
    </source>
</evidence>
<dbReference type="EMBL" id="BMFG01000020">
    <property type="protein sequence ID" value="GGD36533.1"/>
    <property type="molecule type" value="Genomic_DNA"/>
</dbReference>
<organism evidence="2 3">
    <name type="scientific">Flavobacterium orientale</name>
    <dbReference type="NCBI Taxonomy" id="1756020"/>
    <lineage>
        <taxon>Bacteria</taxon>
        <taxon>Pseudomonadati</taxon>
        <taxon>Bacteroidota</taxon>
        <taxon>Flavobacteriia</taxon>
        <taxon>Flavobacteriales</taxon>
        <taxon>Flavobacteriaceae</taxon>
        <taxon>Flavobacterium</taxon>
    </lineage>
</organism>
<reference evidence="2" key="2">
    <citation type="submission" date="2020-09" db="EMBL/GenBank/DDBJ databases">
        <authorList>
            <person name="Sun Q."/>
            <person name="Zhou Y."/>
        </authorList>
    </citation>
    <scope>NUCLEOTIDE SEQUENCE</scope>
    <source>
        <strain evidence="2">CGMCC 1.12506</strain>
    </source>
</reference>
<accession>A0A916YB05</accession>
<dbReference type="AlphaFoldDB" id="A0A916YB05"/>
<evidence type="ECO:0000256" key="1">
    <source>
        <dbReference type="SAM" id="Phobius"/>
    </source>
</evidence>
<feature type="transmembrane region" description="Helical" evidence="1">
    <location>
        <begin position="34"/>
        <end position="52"/>
    </location>
</feature>
<keyword evidence="3" id="KW-1185">Reference proteome</keyword>
<name>A0A916YB05_9FLAO</name>
<protein>
    <submittedName>
        <fullName evidence="2">Uncharacterized protein</fullName>
    </submittedName>
</protein>
<keyword evidence="1" id="KW-0812">Transmembrane</keyword>
<dbReference type="RefSeq" id="WP_188363235.1">
    <property type="nucleotide sequence ID" value="NZ_BMFG01000020.1"/>
</dbReference>
<comment type="caution">
    <text evidence="2">The sequence shown here is derived from an EMBL/GenBank/DDBJ whole genome shotgun (WGS) entry which is preliminary data.</text>
</comment>
<evidence type="ECO:0000313" key="3">
    <source>
        <dbReference type="Proteomes" id="UP000625735"/>
    </source>
</evidence>
<keyword evidence="1" id="KW-1133">Transmembrane helix</keyword>